<dbReference type="CDD" id="cd06558">
    <property type="entry name" value="crotonase-like"/>
    <property type="match status" value="1"/>
</dbReference>
<dbReference type="PROSITE" id="PS00166">
    <property type="entry name" value="ENOYL_COA_HYDRATASE"/>
    <property type="match status" value="1"/>
</dbReference>
<dbReference type="InterPro" id="IPR018376">
    <property type="entry name" value="Enoyl-CoA_hyd/isom_CS"/>
</dbReference>
<comment type="caution">
    <text evidence="4">The sequence shown here is derived from an EMBL/GenBank/DDBJ whole genome shotgun (WGS) entry which is preliminary data.</text>
</comment>
<evidence type="ECO:0000256" key="3">
    <source>
        <dbReference type="RuleBase" id="RU003707"/>
    </source>
</evidence>
<dbReference type="SUPFAM" id="SSF52096">
    <property type="entry name" value="ClpP/crotonase"/>
    <property type="match status" value="1"/>
</dbReference>
<accession>A0ABV7CT37</accession>
<evidence type="ECO:0000313" key="5">
    <source>
        <dbReference type="Proteomes" id="UP001595279"/>
    </source>
</evidence>
<dbReference type="RefSeq" id="WP_390269080.1">
    <property type="nucleotide sequence ID" value="NZ_JBHRSA010000013.1"/>
</dbReference>
<organism evidence="4 5">
    <name type="scientific">Virgibacillus xinjiangensis</name>
    <dbReference type="NCBI Taxonomy" id="393090"/>
    <lineage>
        <taxon>Bacteria</taxon>
        <taxon>Bacillati</taxon>
        <taxon>Bacillota</taxon>
        <taxon>Bacilli</taxon>
        <taxon>Bacillales</taxon>
        <taxon>Bacillaceae</taxon>
        <taxon>Virgibacillus</taxon>
    </lineage>
</organism>
<evidence type="ECO:0000256" key="1">
    <source>
        <dbReference type="ARBA" id="ARBA00005254"/>
    </source>
</evidence>
<keyword evidence="5" id="KW-1185">Reference proteome</keyword>
<dbReference type="Gene3D" id="3.90.226.10">
    <property type="entry name" value="2-enoyl-CoA Hydratase, Chain A, domain 1"/>
    <property type="match status" value="1"/>
</dbReference>
<dbReference type="Pfam" id="PF00378">
    <property type="entry name" value="ECH_1"/>
    <property type="match status" value="1"/>
</dbReference>
<dbReference type="InterPro" id="IPR001753">
    <property type="entry name" value="Enoyl-CoA_hydra/iso"/>
</dbReference>
<proteinExistence type="inferred from homology"/>
<dbReference type="EMBL" id="JBHRSA010000013">
    <property type="protein sequence ID" value="MFC3039507.1"/>
    <property type="molecule type" value="Genomic_DNA"/>
</dbReference>
<dbReference type="Proteomes" id="UP001595279">
    <property type="component" value="Unassembled WGS sequence"/>
</dbReference>
<dbReference type="InterPro" id="IPR029045">
    <property type="entry name" value="ClpP/crotonase-like_dom_sf"/>
</dbReference>
<dbReference type="InterPro" id="IPR014748">
    <property type="entry name" value="Enoyl-CoA_hydra_C"/>
</dbReference>
<sequence>MNNYQYINSWIEDGIGRVELNRPEVLNALNRPMITEIVECLSYFDQSEEVKVIVLSGAGRAFAAGADIDEMADDNPISLEILNQFAEWDKISLIKKPVIAAVQGFALGGGFELVLNADIIFSSDHAKFGFPEVNIGVMPSAGGTVKLTKALGRRKALEWLWTGEQMEAHEALEYGVTNRLVPAELLMEETMAFARKLSEQPPLSLRLIKDTAGKSEDLPVYEAMQYERKNFYLLFASEDQSEGMGAFIEKRSPVFKGE</sequence>
<protein>
    <submittedName>
        <fullName evidence="4">Enoyl-CoA hydratase/isomerase family protein</fullName>
    </submittedName>
</protein>
<reference evidence="5" key="1">
    <citation type="journal article" date="2019" name="Int. J. Syst. Evol. Microbiol.">
        <title>The Global Catalogue of Microorganisms (GCM) 10K type strain sequencing project: providing services to taxonomists for standard genome sequencing and annotation.</title>
        <authorList>
            <consortium name="The Broad Institute Genomics Platform"/>
            <consortium name="The Broad Institute Genome Sequencing Center for Infectious Disease"/>
            <person name="Wu L."/>
            <person name="Ma J."/>
        </authorList>
    </citation>
    <scope>NUCLEOTIDE SEQUENCE [LARGE SCALE GENOMIC DNA]</scope>
    <source>
        <strain evidence="5">KCTC 13128</strain>
    </source>
</reference>
<dbReference type="PANTHER" id="PTHR11941:SF54">
    <property type="entry name" value="ENOYL-COA HYDRATASE, MITOCHONDRIAL"/>
    <property type="match status" value="1"/>
</dbReference>
<comment type="similarity">
    <text evidence="1 3">Belongs to the enoyl-CoA hydratase/isomerase family.</text>
</comment>
<gene>
    <name evidence="4" type="ORF">ACFOGI_04530</name>
</gene>
<name>A0ABV7CT37_9BACI</name>
<evidence type="ECO:0000256" key="2">
    <source>
        <dbReference type="ARBA" id="ARBA00023239"/>
    </source>
</evidence>
<dbReference type="PANTHER" id="PTHR11941">
    <property type="entry name" value="ENOYL-COA HYDRATASE-RELATED"/>
    <property type="match status" value="1"/>
</dbReference>
<keyword evidence="2" id="KW-0456">Lyase</keyword>
<evidence type="ECO:0000313" key="4">
    <source>
        <dbReference type="EMBL" id="MFC3039507.1"/>
    </source>
</evidence>
<dbReference type="Gene3D" id="1.10.12.10">
    <property type="entry name" value="Lyase 2-enoyl-coa Hydratase, Chain A, domain 2"/>
    <property type="match status" value="1"/>
</dbReference>